<dbReference type="Proteomes" id="UP001148629">
    <property type="component" value="Unassembled WGS sequence"/>
</dbReference>
<accession>A0ACC1S0P3</accession>
<protein>
    <submittedName>
        <fullName evidence="1">Uncharacterized protein</fullName>
    </submittedName>
</protein>
<gene>
    <name evidence="1" type="ORF">NM208_g9672</name>
</gene>
<evidence type="ECO:0000313" key="1">
    <source>
        <dbReference type="EMBL" id="KAJ3529639.1"/>
    </source>
</evidence>
<sequence>MNISDSEKKVSATDQKPDHEDIQSGQIQYDNGGLHRRVGNRQIQLFAIGGSIGTGLFVSIGGALFKAGPIGLLLAFTFYSCIIGLVNNCMAEMCVLMPVSGGFVRLAGKWVDEALGFTAGFNFFCYQAISIPFEITALSVVLGFWRDDIPPAAVCAACIVAYAIINVTAVKYYGETEFWLSSGKVLLIAILYSFTFVTMVGGNPANDVYGFRYWRDPGPFAEWITTGDLGRFEGFLAAMWVGILMIVGPEYISMIAAEAERPRVYIKNAFKTVYWRFGLFFIGGALCVGIILPSNDPQLTAFVEGSASGAGTAAASPYVIAMSNLNIGVLPHITNALLFTSIFSAGNTYVFCATRNLYSLALEGQAPKFLTRCDRRGVPFYCLGITLLFSLLSFLQVSNSGSKVLDWLINLLSSGGLINFIVICITYLRFYSACKAQGIDRKTLPYCGWFQPYSAWIGLTFLVIIALCQGYTVFLPGNFAPDSFLTKYTMIILAPITYLGWKVCFRSKVIKSEDIDLVWLRPEIDAYEANLPDLPEPLFAQLRQKLGRSKDREVESQ</sequence>
<reference evidence="1" key="1">
    <citation type="submission" date="2022-08" db="EMBL/GenBank/DDBJ databases">
        <title>Genome Sequence of Fusarium decemcellulare.</title>
        <authorList>
            <person name="Buettner E."/>
        </authorList>
    </citation>
    <scope>NUCLEOTIDE SEQUENCE</scope>
    <source>
        <strain evidence="1">Babe19</strain>
    </source>
</reference>
<name>A0ACC1S0P3_9HYPO</name>
<keyword evidence="2" id="KW-1185">Reference proteome</keyword>
<organism evidence="1 2">
    <name type="scientific">Fusarium decemcellulare</name>
    <dbReference type="NCBI Taxonomy" id="57161"/>
    <lineage>
        <taxon>Eukaryota</taxon>
        <taxon>Fungi</taxon>
        <taxon>Dikarya</taxon>
        <taxon>Ascomycota</taxon>
        <taxon>Pezizomycotina</taxon>
        <taxon>Sordariomycetes</taxon>
        <taxon>Hypocreomycetidae</taxon>
        <taxon>Hypocreales</taxon>
        <taxon>Nectriaceae</taxon>
        <taxon>Fusarium</taxon>
        <taxon>Fusarium decemcellulare species complex</taxon>
    </lineage>
</organism>
<evidence type="ECO:0000313" key="2">
    <source>
        <dbReference type="Proteomes" id="UP001148629"/>
    </source>
</evidence>
<dbReference type="EMBL" id="JANRMS010001265">
    <property type="protein sequence ID" value="KAJ3529639.1"/>
    <property type="molecule type" value="Genomic_DNA"/>
</dbReference>
<comment type="caution">
    <text evidence="1">The sequence shown here is derived from an EMBL/GenBank/DDBJ whole genome shotgun (WGS) entry which is preliminary data.</text>
</comment>
<proteinExistence type="predicted"/>